<keyword evidence="1" id="KW-0805">Transcription regulation</keyword>
<dbReference type="SUPFAM" id="SSF47454">
    <property type="entry name" value="A DNA-binding domain in eukaryotic transcription factors"/>
    <property type="match status" value="1"/>
</dbReference>
<dbReference type="PANTHER" id="PTHR24411">
    <property type="entry name" value="NUCLEAR FACTOR ERYTHROID 2-RELATED FACTOR"/>
    <property type="match status" value="1"/>
</dbReference>
<keyword evidence="2" id="KW-0238">DNA-binding</keyword>
<dbReference type="EMBL" id="JBBCAQ010000037">
    <property type="protein sequence ID" value="KAK7574392.1"/>
    <property type="molecule type" value="Genomic_DNA"/>
</dbReference>
<dbReference type="GO" id="GO:0000978">
    <property type="term" value="F:RNA polymerase II cis-regulatory region sequence-specific DNA binding"/>
    <property type="evidence" value="ECO:0007669"/>
    <property type="project" value="InterPro"/>
</dbReference>
<dbReference type="SMART" id="SM00338">
    <property type="entry name" value="BRLZ"/>
    <property type="match status" value="1"/>
</dbReference>
<reference evidence="9 10" key="1">
    <citation type="submission" date="2024-03" db="EMBL/GenBank/DDBJ databases">
        <title>Adaptation during the transition from Ophiocordyceps entomopathogen to insect associate is accompanied by gene loss and intensified selection.</title>
        <authorList>
            <person name="Ward C.M."/>
            <person name="Onetto C.A."/>
            <person name="Borneman A.R."/>
        </authorList>
    </citation>
    <scope>NUCLEOTIDE SEQUENCE [LARGE SCALE GENOMIC DNA]</scope>
    <source>
        <strain evidence="9">AWRI1</strain>
        <tissue evidence="9">Single Adult Female</tissue>
    </source>
</reference>
<accession>A0AAN9XYJ5</accession>
<keyword evidence="10" id="KW-1185">Reference proteome</keyword>
<organism evidence="9 10">
    <name type="scientific">Parthenolecanium corni</name>
    <dbReference type="NCBI Taxonomy" id="536013"/>
    <lineage>
        <taxon>Eukaryota</taxon>
        <taxon>Metazoa</taxon>
        <taxon>Ecdysozoa</taxon>
        <taxon>Arthropoda</taxon>
        <taxon>Hexapoda</taxon>
        <taxon>Insecta</taxon>
        <taxon>Pterygota</taxon>
        <taxon>Neoptera</taxon>
        <taxon>Paraneoptera</taxon>
        <taxon>Hemiptera</taxon>
        <taxon>Sternorrhyncha</taxon>
        <taxon>Coccoidea</taxon>
        <taxon>Coccidae</taxon>
        <taxon>Parthenolecanium</taxon>
    </lineage>
</organism>
<feature type="region of interest" description="Disordered" evidence="7">
    <location>
        <begin position="29"/>
        <end position="55"/>
    </location>
</feature>
<feature type="domain" description="BZIP" evidence="8">
    <location>
        <begin position="250"/>
        <end position="300"/>
    </location>
</feature>
<evidence type="ECO:0000256" key="7">
    <source>
        <dbReference type="SAM" id="MobiDB-lite"/>
    </source>
</evidence>
<proteinExistence type="predicted"/>
<dbReference type="PANTHER" id="PTHR24411:SF55">
    <property type="entry name" value="SEGMENTATION PROTEIN CAP'N'COLLAR"/>
    <property type="match status" value="1"/>
</dbReference>
<dbReference type="Gene3D" id="1.10.880.10">
    <property type="entry name" value="Transcription factor, Skn-1-like, DNA-binding domain"/>
    <property type="match status" value="1"/>
</dbReference>
<evidence type="ECO:0000313" key="9">
    <source>
        <dbReference type="EMBL" id="KAK7574392.1"/>
    </source>
</evidence>
<keyword evidence="3" id="KW-0010">Activator</keyword>
<comment type="caution">
    <text evidence="9">The sequence shown here is derived from an EMBL/GenBank/DDBJ whole genome shotgun (WGS) entry which is preliminary data.</text>
</comment>
<dbReference type="PROSITE" id="PS50217">
    <property type="entry name" value="BZIP"/>
    <property type="match status" value="1"/>
</dbReference>
<name>A0AAN9XYJ5_9HEMI</name>
<dbReference type="GO" id="GO:0005634">
    <property type="term" value="C:nucleus"/>
    <property type="evidence" value="ECO:0007669"/>
    <property type="project" value="TreeGrafter"/>
</dbReference>
<evidence type="ECO:0000256" key="1">
    <source>
        <dbReference type="ARBA" id="ARBA00023015"/>
    </source>
</evidence>
<evidence type="ECO:0000313" key="10">
    <source>
        <dbReference type="Proteomes" id="UP001367676"/>
    </source>
</evidence>
<dbReference type="AlphaFoldDB" id="A0AAN9XYJ5"/>
<evidence type="ECO:0000256" key="4">
    <source>
        <dbReference type="ARBA" id="ARBA00023163"/>
    </source>
</evidence>
<sequence>MKGGMDILKLKKKLSNDVEIRPYESEDASFNRNTKIQKQTDNEKENHNTRYGGENSIVIKQESYDEEEIEEIDYGEPEERPLSALSVILKEGDGNSSLHNDRNQPKSKCDADIKYEDDIEEEEYDSDDESLSVDQSDLPELTRINDTNTNSSISESSFNQQVANQADVQDYSTRNFEQSLFNAQMNAQLQRNNFGEILMHEVDNVDQENNTDQASDSILLSIVYATINVPFSQVSKFLAAYNLSKSQLSVIRKVRRQVKNRLYAQNCRRRRVAHIKNLANELQQIKTEKEKLINQRSDLTAKRMMLVCHYKQLHNHVMRVLIDRYENQDAHHSNNNVDMSDESQVRAFKRKLMEENEEMVKKKKTFEVQYEELYKHIFNVIAARSNNTALPSAVLEDGHFDAKLSNMNIVNELAMLNHYYAKNNVASNEAADVESSISVDGSRTSENKLNDFVDCESSASVDGSRSGETNMNDFVEYESSLDEAGARSQNGDTNSKSDDEPAQIECIAVIEENGKDENSTMVWSDHLDEEMNSEDELDLVFEELEEEHEELRQKKQVLEEQFNELYRLVLQINEIDFLKMFMDYCLKLLKVPGQDLCSMAFNGS</sequence>
<evidence type="ECO:0000256" key="6">
    <source>
        <dbReference type="SAM" id="Coils"/>
    </source>
</evidence>
<gene>
    <name evidence="9" type="ORF">V9T40_011583</name>
</gene>
<dbReference type="GO" id="GO:0000981">
    <property type="term" value="F:DNA-binding transcription factor activity, RNA polymerase II-specific"/>
    <property type="evidence" value="ECO:0007669"/>
    <property type="project" value="TreeGrafter"/>
</dbReference>
<keyword evidence="6" id="KW-0175">Coiled coil</keyword>
<dbReference type="InterPro" id="IPR047167">
    <property type="entry name" value="NFE2-like"/>
</dbReference>
<protein>
    <recommendedName>
        <fullName evidence="8">BZIP domain-containing protein</fullName>
    </recommendedName>
</protein>
<feature type="region of interest" description="Disordered" evidence="7">
    <location>
        <begin position="140"/>
        <end position="161"/>
    </location>
</feature>
<dbReference type="InterPro" id="IPR004827">
    <property type="entry name" value="bZIP"/>
</dbReference>
<dbReference type="InterPro" id="IPR008917">
    <property type="entry name" value="TF_DNA-bd_sf"/>
</dbReference>
<evidence type="ECO:0000256" key="3">
    <source>
        <dbReference type="ARBA" id="ARBA00023159"/>
    </source>
</evidence>
<keyword evidence="4" id="KW-0804">Transcription</keyword>
<evidence type="ECO:0000256" key="2">
    <source>
        <dbReference type="ARBA" id="ARBA00023125"/>
    </source>
</evidence>
<dbReference type="Pfam" id="PF03131">
    <property type="entry name" value="bZIP_Maf"/>
    <property type="match status" value="1"/>
</dbReference>
<dbReference type="InterPro" id="IPR004826">
    <property type="entry name" value="bZIP_Maf"/>
</dbReference>
<evidence type="ECO:0000256" key="5">
    <source>
        <dbReference type="ARBA" id="ARBA00023242"/>
    </source>
</evidence>
<feature type="region of interest" description="Disordered" evidence="7">
    <location>
        <begin position="480"/>
        <end position="500"/>
    </location>
</feature>
<feature type="compositionally biased region" description="Polar residues" evidence="7">
    <location>
        <begin position="144"/>
        <end position="161"/>
    </location>
</feature>
<feature type="coiled-coil region" evidence="6">
    <location>
        <begin position="275"/>
        <end position="302"/>
    </location>
</feature>
<feature type="coiled-coil region" evidence="6">
    <location>
        <begin position="527"/>
        <end position="568"/>
    </location>
</feature>
<evidence type="ECO:0000259" key="8">
    <source>
        <dbReference type="PROSITE" id="PS50217"/>
    </source>
</evidence>
<keyword evidence="5" id="KW-0539">Nucleus</keyword>
<dbReference type="Proteomes" id="UP001367676">
    <property type="component" value="Unassembled WGS sequence"/>
</dbReference>
<feature type="compositionally biased region" description="Basic and acidic residues" evidence="7">
    <location>
        <begin position="38"/>
        <end position="48"/>
    </location>
</feature>